<evidence type="ECO:0000313" key="3">
    <source>
        <dbReference type="EMBL" id="EHG21359.1"/>
    </source>
</evidence>
<dbReference type="RefSeq" id="WP_006692226.1">
    <property type="nucleotide sequence ID" value="NZ_JH376798.1"/>
</dbReference>
<feature type="compositionally biased region" description="Low complexity" evidence="1">
    <location>
        <begin position="253"/>
        <end position="269"/>
    </location>
</feature>
<dbReference type="PATRIC" id="fig|679201.3.peg.784"/>
<evidence type="ECO:0000259" key="2">
    <source>
        <dbReference type="Pfam" id="PF04536"/>
    </source>
</evidence>
<comment type="caution">
    <text evidence="3">The sequence shown here is derived from an EMBL/GenBank/DDBJ whole genome shotgun (WGS) entry which is preliminary data.</text>
</comment>
<dbReference type="OrthoDB" id="9806054at2"/>
<feature type="domain" description="TPM" evidence="2">
    <location>
        <begin position="45"/>
        <end position="164"/>
    </location>
</feature>
<evidence type="ECO:0000256" key="1">
    <source>
        <dbReference type="SAM" id="MobiDB-lite"/>
    </source>
</evidence>
<dbReference type="EMBL" id="ACZM01000007">
    <property type="protein sequence ID" value="EHG21359.1"/>
    <property type="molecule type" value="Genomic_DNA"/>
</dbReference>
<dbReference type="HOGENOM" id="CLU_060109_0_0_9"/>
<feature type="region of interest" description="Disordered" evidence="1">
    <location>
        <begin position="236"/>
        <end position="277"/>
    </location>
</feature>
<dbReference type="Proteomes" id="UP000004129">
    <property type="component" value="Unassembled WGS sequence"/>
</dbReference>
<dbReference type="Pfam" id="PF04536">
    <property type="entry name" value="TPM_phosphatase"/>
    <property type="match status" value="1"/>
</dbReference>
<dbReference type="AlphaFoldDB" id="G5GNX2"/>
<dbReference type="InterPro" id="IPR007621">
    <property type="entry name" value="TPM_dom"/>
</dbReference>
<gene>
    <name evidence="3" type="ORF">HMPREF9334_00776</name>
</gene>
<feature type="compositionally biased region" description="Basic and acidic residues" evidence="1">
    <location>
        <begin position="236"/>
        <end position="252"/>
    </location>
</feature>
<dbReference type="Gene3D" id="3.10.310.50">
    <property type="match status" value="1"/>
</dbReference>
<accession>G5GNX2</accession>
<proteinExistence type="predicted"/>
<keyword evidence="4" id="KW-1185">Reference proteome</keyword>
<protein>
    <recommendedName>
        <fullName evidence="2">TPM domain-containing protein</fullName>
    </recommendedName>
</protein>
<name>G5GNX2_9FIRM</name>
<dbReference type="eggNOG" id="COG1512">
    <property type="taxonomic scope" value="Bacteria"/>
</dbReference>
<dbReference type="STRING" id="679201.HMPREF9334_00776"/>
<reference evidence="3 4" key="1">
    <citation type="submission" date="2011-08" db="EMBL/GenBank/DDBJ databases">
        <title>The Genome Sequence of Selenomonas infelix ATCC 43532.</title>
        <authorList>
            <consortium name="The Broad Institute Genome Sequencing Platform"/>
            <person name="Earl A."/>
            <person name="Ward D."/>
            <person name="Feldgarden M."/>
            <person name="Gevers D."/>
            <person name="Izard J."/>
            <person name="Blanton J.M."/>
            <person name="Baranova O.V."/>
            <person name="Dewhirst F.E."/>
            <person name="Young S.K."/>
            <person name="Zeng Q."/>
            <person name="Gargeya S."/>
            <person name="Fitzgerald M."/>
            <person name="Haas B."/>
            <person name="Abouelleil A."/>
            <person name="Alvarado L."/>
            <person name="Arachchi H.M."/>
            <person name="Berlin A."/>
            <person name="Brown A."/>
            <person name="Chapman S.B."/>
            <person name="Chen Z."/>
            <person name="Dunbar C."/>
            <person name="Freedman E."/>
            <person name="Gearin G."/>
            <person name="Gellesch M."/>
            <person name="Goldberg J."/>
            <person name="Griggs A."/>
            <person name="Gujja S."/>
            <person name="Heiman D."/>
            <person name="Howarth C."/>
            <person name="Larson L."/>
            <person name="Lui A."/>
            <person name="MacDonald P.J.P."/>
            <person name="Montmayeur A."/>
            <person name="Murphy C."/>
            <person name="Neiman D."/>
            <person name="Pearson M."/>
            <person name="Priest M."/>
            <person name="Roberts A."/>
            <person name="Saif S."/>
            <person name="Shea T."/>
            <person name="Shenoy N."/>
            <person name="Sisk P."/>
            <person name="Stolte C."/>
            <person name="Sykes S."/>
            <person name="Wortman J."/>
            <person name="Nusbaum C."/>
            <person name="Birren B."/>
        </authorList>
    </citation>
    <scope>NUCLEOTIDE SEQUENCE [LARGE SCALE GENOMIC DNA]</scope>
    <source>
        <strain evidence="3 4">ATCC 43532</strain>
    </source>
</reference>
<sequence>MMNEMKHGRSALLALLLLCLSLLTLTLPQKATATADASGIGNARVIDEADLLTDAEEQELDASIAAFEKAHGVRILVGNIKDTHGQVLGAVANAVVDRIADGGANGTIVFLLAPKDRDFYISTDNKMRQRITDEYGIEHLADNFVPDLKDNEYGKAYTAFAATVDEMLTYYEKEGKPYVPLDPWAIVGILGTALLLAAVVHHAISSHLEEGIETTAHAAEADDYLSYSSVRITHSKDTHIRTSESRRAKYESKTSSSGSHITTSSSDSDYGGGGGKY</sequence>
<organism evidence="3 4">
    <name type="scientific">Selenomonas infelix ATCC 43532</name>
    <dbReference type="NCBI Taxonomy" id="679201"/>
    <lineage>
        <taxon>Bacteria</taxon>
        <taxon>Bacillati</taxon>
        <taxon>Bacillota</taxon>
        <taxon>Negativicutes</taxon>
        <taxon>Selenomonadales</taxon>
        <taxon>Selenomonadaceae</taxon>
        <taxon>Selenomonas</taxon>
    </lineage>
</organism>
<evidence type="ECO:0000313" key="4">
    <source>
        <dbReference type="Proteomes" id="UP000004129"/>
    </source>
</evidence>